<reference evidence="1" key="1">
    <citation type="submission" date="2022-11" db="EMBL/GenBank/DDBJ databases">
        <title>beta-Carotene-producing bacterium, Jeongeuplla avenae sp. nov., alleviates the salt stress of Arabidopsis seedlings.</title>
        <authorList>
            <person name="Jiang L."/>
            <person name="Lee J."/>
        </authorList>
    </citation>
    <scope>NUCLEOTIDE SEQUENCE</scope>
    <source>
        <strain evidence="1">DY_R2A_6</strain>
    </source>
</reference>
<evidence type="ECO:0000313" key="1">
    <source>
        <dbReference type="EMBL" id="WAJ28559.1"/>
    </source>
</evidence>
<gene>
    <name evidence="1" type="primary">betI</name>
    <name evidence="1" type="ORF">OXU80_27795</name>
</gene>
<organism evidence="1 2">
    <name type="scientific">Antarcticirhabdus aurantiaca</name>
    <dbReference type="NCBI Taxonomy" id="2606717"/>
    <lineage>
        <taxon>Bacteria</taxon>
        <taxon>Pseudomonadati</taxon>
        <taxon>Pseudomonadota</taxon>
        <taxon>Alphaproteobacteria</taxon>
        <taxon>Hyphomicrobiales</taxon>
        <taxon>Aurantimonadaceae</taxon>
        <taxon>Antarcticirhabdus</taxon>
    </lineage>
</organism>
<protein>
    <submittedName>
        <fullName evidence="1">Transcriptional regulator BetI</fullName>
    </submittedName>
</protein>
<proteinExistence type="predicted"/>
<sequence length="194" mass="21064">MARRGVEAERRDALVLAAIATIEEAGSLEVTVAAIARRANVSSALAHHYFGGKDDLMIAVMRHLLVVLRDAVLTRLRDAQGPTERLRAVLSGCLDADQFSREIVFAWLSFYLHARRSPEASRLLSIYFRRLDSNLVAALRPLCRDADAARTLARGIGAAVDGIWLRQALASDGGPNGADAVASIMRFVDGEIGR</sequence>
<accession>A0ACD4NNU3</accession>
<name>A0ACD4NNU3_9HYPH</name>
<dbReference type="EMBL" id="CP113520">
    <property type="protein sequence ID" value="WAJ28559.1"/>
    <property type="molecule type" value="Genomic_DNA"/>
</dbReference>
<keyword evidence="2" id="KW-1185">Reference proteome</keyword>
<evidence type="ECO:0000313" key="2">
    <source>
        <dbReference type="Proteomes" id="UP001163223"/>
    </source>
</evidence>
<dbReference type="Proteomes" id="UP001163223">
    <property type="component" value="Chromosome"/>
</dbReference>